<evidence type="ECO:0000313" key="1">
    <source>
        <dbReference type="EMBL" id="AKP52632.1"/>
    </source>
</evidence>
<protein>
    <submittedName>
        <fullName evidence="1">Uncharacterized protein</fullName>
    </submittedName>
</protein>
<accession>A0A0H4PW70</accession>
<dbReference type="AlphaFoldDB" id="A0A0H4PW70"/>
<dbReference type="EMBL" id="CP012040">
    <property type="protein sequence ID" value="AKP52632.1"/>
    <property type="molecule type" value="Genomic_DNA"/>
</dbReference>
<evidence type="ECO:0000313" key="2">
    <source>
        <dbReference type="Proteomes" id="UP000036520"/>
    </source>
</evidence>
<keyword evidence="2" id="KW-1185">Reference proteome</keyword>
<proteinExistence type="predicted"/>
<organism evidence="1 2">
    <name type="scientific">Cyclobacterium amurskyense</name>
    <dbReference type="NCBI Taxonomy" id="320787"/>
    <lineage>
        <taxon>Bacteria</taxon>
        <taxon>Pseudomonadati</taxon>
        <taxon>Bacteroidota</taxon>
        <taxon>Cytophagia</taxon>
        <taxon>Cytophagales</taxon>
        <taxon>Cyclobacteriaceae</taxon>
        <taxon>Cyclobacterium</taxon>
    </lineage>
</organism>
<gene>
    <name evidence="1" type="ORF">CA2015_3236</name>
</gene>
<dbReference type="RefSeq" id="WP_048642825.1">
    <property type="nucleotide sequence ID" value="NZ_CAXBGM010000050.1"/>
</dbReference>
<dbReference type="KEGG" id="camu:CA2015_3236"/>
<name>A0A0H4PW70_9BACT</name>
<dbReference type="Proteomes" id="UP000036520">
    <property type="component" value="Chromosome"/>
</dbReference>
<sequence>MFLDKTHPLPHIEKNAIFGTFSFDLVMLGSGYDWGKLATNKPELGEANKIMTLNEKIMLKAFSHEASLSYLEYSPSFKYNF</sequence>
<reference evidence="1 2" key="1">
    <citation type="submission" date="2015-07" db="EMBL/GenBank/DDBJ databases">
        <authorList>
            <person name="Kim K.M."/>
        </authorList>
    </citation>
    <scope>NUCLEOTIDE SEQUENCE [LARGE SCALE GENOMIC DNA]</scope>
    <source>
        <strain evidence="1 2">KCTC 12363</strain>
    </source>
</reference>